<evidence type="ECO:0000256" key="4">
    <source>
        <dbReference type="ARBA" id="ARBA00022857"/>
    </source>
</evidence>
<evidence type="ECO:0000256" key="5">
    <source>
        <dbReference type="ARBA" id="ARBA00023002"/>
    </source>
</evidence>
<dbReference type="AlphaFoldDB" id="A0AAD7KJU4"/>
<feature type="domain" description="NADH:flavin oxidoreductase/NADH oxidase N-terminal" evidence="6">
    <location>
        <begin position="60"/>
        <end position="422"/>
    </location>
</feature>
<dbReference type="Proteomes" id="UP001215598">
    <property type="component" value="Unassembled WGS sequence"/>
</dbReference>
<dbReference type="PANTHER" id="PTHR43303">
    <property type="entry name" value="NADPH DEHYDROGENASE C23G7.10C-RELATED"/>
    <property type="match status" value="1"/>
</dbReference>
<dbReference type="GO" id="GO:0050661">
    <property type="term" value="F:NADP binding"/>
    <property type="evidence" value="ECO:0007669"/>
    <property type="project" value="InterPro"/>
</dbReference>
<comment type="caution">
    <text evidence="7">The sequence shown here is derived from an EMBL/GenBank/DDBJ whole genome shotgun (WGS) entry which is preliminary data.</text>
</comment>
<dbReference type="Gene3D" id="3.20.20.70">
    <property type="entry name" value="Aldolase class I"/>
    <property type="match status" value="1"/>
</dbReference>
<sequence length="436" mass="48434">MASRIINHLSFKRTRFLQLNPFIRLASTMPNINTPAPGAREYYPLNKPAIGTYIDGAQPELFKPLTIKDVTFKNRIFVSPMCQYSSSDGHATDWHLVHIGGFATRGVGAICVEATSVVPEGRISPEDAGLWTDSQMAPLKRIVEFCHAQGTKVGIQLAHAGRKASTYAPWVKERVGHGASWISEENENGWPNNVYGPTTTPFSETYPHPKEMTEQDMQYVEDAFVAATKRSREIGFDFIEIHGAHGYLIHEFVSPLSNTRTDQYGGSLENRLKFPTRLLQRIREAWADKPLFVRISATDWAEGPEKAEDGTWLQWGIEQSNLWVDKMLSLGVIDLLDCSSGGNWSKQKISPISAAEIGHGYQVPFAESIKKAHPSLIVGAVGSITDPKIAESYLKDGKADVVFLARELMRNPHWALTAAKALGAKVKAANQYDRAW</sequence>
<keyword evidence="8" id="KW-1185">Reference proteome</keyword>
<evidence type="ECO:0000256" key="3">
    <source>
        <dbReference type="ARBA" id="ARBA00022643"/>
    </source>
</evidence>
<dbReference type="GO" id="GO:0003959">
    <property type="term" value="F:NADPH dehydrogenase activity"/>
    <property type="evidence" value="ECO:0007669"/>
    <property type="project" value="InterPro"/>
</dbReference>
<gene>
    <name evidence="7" type="ORF">B0H16DRAFT_1490721</name>
</gene>
<dbReference type="InterPro" id="IPR044152">
    <property type="entry name" value="YqjM-like"/>
</dbReference>
<organism evidence="7 8">
    <name type="scientific">Mycena metata</name>
    <dbReference type="NCBI Taxonomy" id="1033252"/>
    <lineage>
        <taxon>Eukaryota</taxon>
        <taxon>Fungi</taxon>
        <taxon>Dikarya</taxon>
        <taxon>Basidiomycota</taxon>
        <taxon>Agaricomycotina</taxon>
        <taxon>Agaricomycetes</taxon>
        <taxon>Agaricomycetidae</taxon>
        <taxon>Agaricales</taxon>
        <taxon>Marasmiineae</taxon>
        <taxon>Mycenaceae</taxon>
        <taxon>Mycena</taxon>
    </lineage>
</organism>
<evidence type="ECO:0000313" key="7">
    <source>
        <dbReference type="EMBL" id="KAJ7786515.1"/>
    </source>
</evidence>
<reference evidence="7" key="1">
    <citation type="submission" date="2023-03" db="EMBL/GenBank/DDBJ databases">
        <title>Massive genome expansion in bonnet fungi (Mycena s.s.) driven by repeated elements and novel gene families across ecological guilds.</title>
        <authorList>
            <consortium name="Lawrence Berkeley National Laboratory"/>
            <person name="Harder C.B."/>
            <person name="Miyauchi S."/>
            <person name="Viragh M."/>
            <person name="Kuo A."/>
            <person name="Thoen E."/>
            <person name="Andreopoulos B."/>
            <person name="Lu D."/>
            <person name="Skrede I."/>
            <person name="Drula E."/>
            <person name="Henrissat B."/>
            <person name="Morin E."/>
            <person name="Kohler A."/>
            <person name="Barry K."/>
            <person name="LaButti K."/>
            <person name="Morin E."/>
            <person name="Salamov A."/>
            <person name="Lipzen A."/>
            <person name="Mereny Z."/>
            <person name="Hegedus B."/>
            <person name="Baldrian P."/>
            <person name="Stursova M."/>
            <person name="Weitz H."/>
            <person name="Taylor A."/>
            <person name="Grigoriev I.V."/>
            <person name="Nagy L.G."/>
            <person name="Martin F."/>
            <person name="Kauserud H."/>
        </authorList>
    </citation>
    <scope>NUCLEOTIDE SEQUENCE</scope>
    <source>
        <strain evidence="7">CBHHK182m</strain>
    </source>
</reference>
<evidence type="ECO:0000256" key="2">
    <source>
        <dbReference type="ARBA" id="ARBA00022630"/>
    </source>
</evidence>
<evidence type="ECO:0000259" key="6">
    <source>
        <dbReference type="Pfam" id="PF00724"/>
    </source>
</evidence>
<dbReference type="EMBL" id="JARKIB010000001">
    <property type="protein sequence ID" value="KAJ7786515.1"/>
    <property type="molecule type" value="Genomic_DNA"/>
</dbReference>
<evidence type="ECO:0000256" key="1">
    <source>
        <dbReference type="ARBA" id="ARBA00001917"/>
    </source>
</evidence>
<comment type="cofactor">
    <cofactor evidence="1">
        <name>FMN</name>
        <dbReference type="ChEBI" id="CHEBI:58210"/>
    </cofactor>
</comment>
<proteinExistence type="predicted"/>
<protein>
    <recommendedName>
        <fullName evidence="6">NADH:flavin oxidoreductase/NADH oxidase N-terminal domain-containing protein</fullName>
    </recommendedName>
</protein>
<dbReference type="InterPro" id="IPR013785">
    <property type="entry name" value="Aldolase_TIM"/>
</dbReference>
<dbReference type="CDD" id="cd02932">
    <property type="entry name" value="OYE_YqiM_FMN"/>
    <property type="match status" value="1"/>
</dbReference>
<dbReference type="PANTHER" id="PTHR43303:SF4">
    <property type="entry name" value="NADPH DEHYDROGENASE C23G7.10C-RELATED"/>
    <property type="match status" value="1"/>
</dbReference>
<dbReference type="SUPFAM" id="SSF51395">
    <property type="entry name" value="FMN-linked oxidoreductases"/>
    <property type="match status" value="1"/>
</dbReference>
<keyword evidence="4" id="KW-0521">NADP</keyword>
<dbReference type="GO" id="GO:0010181">
    <property type="term" value="F:FMN binding"/>
    <property type="evidence" value="ECO:0007669"/>
    <property type="project" value="InterPro"/>
</dbReference>
<keyword evidence="5" id="KW-0560">Oxidoreductase</keyword>
<keyword evidence="2" id="KW-0285">Flavoprotein</keyword>
<dbReference type="InterPro" id="IPR001155">
    <property type="entry name" value="OxRdtase_FMN_N"/>
</dbReference>
<name>A0AAD7KJU4_9AGAR</name>
<evidence type="ECO:0000313" key="8">
    <source>
        <dbReference type="Proteomes" id="UP001215598"/>
    </source>
</evidence>
<accession>A0AAD7KJU4</accession>
<dbReference type="Pfam" id="PF00724">
    <property type="entry name" value="Oxidored_FMN"/>
    <property type="match status" value="1"/>
</dbReference>
<keyword evidence="3" id="KW-0288">FMN</keyword>